<dbReference type="GO" id="GO:0043590">
    <property type="term" value="C:bacterial nucleoid"/>
    <property type="evidence" value="ECO:0007669"/>
    <property type="project" value="TreeGrafter"/>
</dbReference>
<reference evidence="12 13" key="1">
    <citation type="submission" date="2014-08" db="EMBL/GenBank/DDBJ databases">
        <title>Porphyromonas cangingivalis strain:COT-109_OH1386 Genome sequencing.</title>
        <authorList>
            <person name="Wallis C."/>
            <person name="Deusch O."/>
            <person name="O'Flynn C."/>
            <person name="Davis I."/>
            <person name="Jospin G."/>
            <person name="Darling A.E."/>
            <person name="Coil D.A."/>
            <person name="Alexiev A."/>
            <person name="Horsfall A."/>
            <person name="Kirkwood N."/>
            <person name="Harris S."/>
            <person name="Eisen J.A."/>
        </authorList>
    </citation>
    <scope>NUCLEOTIDE SEQUENCE [LARGE SCALE GENOMIC DNA]</scope>
    <source>
        <strain evidence="13">COT-109 OH1386</strain>
    </source>
</reference>
<keyword evidence="7 9" id="KW-0234">DNA repair</keyword>
<evidence type="ECO:0000256" key="7">
    <source>
        <dbReference type="ARBA" id="ARBA00023204"/>
    </source>
</evidence>
<gene>
    <name evidence="12" type="ORF">HQ35_01190</name>
</gene>
<dbReference type="RefSeq" id="WP_036850229.1">
    <property type="nucleotide sequence ID" value="NZ_JQJD01000004.1"/>
</dbReference>
<keyword evidence="13" id="KW-1185">Reference proteome</keyword>
<dbReference type="Gene3D" id="3.40.50.300">
    <property type="entry name" value="P-loop containing nucleotide triphosphate hydrolases"/>
    <property type="match status" value="2"/>
</dbReference>
<dbReference type="Proteomes" id="UP000030125">
    <property type="component" value="Unassembled WGS sequence"/>
</dbReference>
<dbReference type="GO" id="GO:0009432">
    <property type="term" value="P:SOS response"/>
    <property type="evidence" value="ECO:0007669"/>
    <property type="project" value="TreeGrafter"/>
</dbReference>
<evidence type="ECO:0000256" key="8">
    <source>
        <dbReference type="ARBA" id="ARBA00033408"/>
    </source>
</evidence>
<proteinExistence type="inferred from homology"/>
<accession>A0A0A2EVM1</accession>
<evidence type="ECO:0000256" key="4">
    <source>
        <dbReference type="ARBA" id="ARBA00022741"/>
    </source>
</evidence>
<dbReference type="GO" id="GO:0006310">
    <property type="term" value="P:DNA recombination"/>
    <property type="evidence" value="ECO:0007669"/>
    <property type="project" value="InterPro"/>
</dbReference>
<dbReference type="CDD" id="cd03241">
    <property type="entry name" value="ABC_RecN"/>
    <property type="match status" value="2"/>
</dbReference>
<keyword evidence="4" id="KW-0547">Nucleotide-binding</keyword>
<dbReference type="PANTHER" id="PTHR11059">
    <property type="entry name" value="DNA REPAIR PROTEIN RECN"/>
    <property type="match status" value="1"/>
</dbReference>
<dbReference type="GO" id="GO:0006281">
    <property type="term" value="P:DNA repair"/>
    <property type="evidence" value="ECO:0007669"/>
    <property type="project" value="UniProtKB-KW"/>
</dbReference>
<dbReference type="OrthoDB" id="9806954at2"/>
<keyword evidence="10" id="KW-0175">Coiled coil</keyword>
<dbReference type="GO" id="GO:0005524">
    <property type="term" value="F:ATP binding"/>
    <property type="evidence" value="ECO:0007669"/>
    <property type="project" value="UniProtKB-KW"/>
</dbReference>
<evidence type="ECO:0000256" key="5">
    <source>
        <dbReference type="ARBA" id="ARBA00022763"/>
    </source>
</evidence>
<dbReference type="InterPro" id="IPR004604">
    <property type="entry name" value="DNA_recomb/repair_RecN"/>
</dbReference>
<evidence type="ECO:0000313" key="12">
    <source>
        <dbReference type="EMBL" id="KGN82963.1"/>
    </source>
</evidence>
<name>A0A0A2EVM1_PORCN</name>
<evidence type="ECO:0000256" key="1">
    <source>
        <dbReference type="ARBA" id="ARBA00003618"/>
    </source>
</evidence>
<evidence type="ECO:0000256" key="3">
    <source>
        <dbReference type="ARBA" id="ARBA00021315"/>
    </source>
</evidence>
<sequence>MIQHIHIKDFVLIDELSLDLRPGFSSITGETGAGKSILIGAIGLVSGNRADSRAVREGAAKAIIEVVCSVENKEALKELFDDNDLDFGEVCTLRREITSGGKSRAFINDTPVTTNLMKEVGGYLIDIHSQHHNMLIGEPAYQMGVVDTLAGTAGLLEEYKGAFSEYKSAQKKLEEERERIQKQRKDIDYIQFQYQQLDEAKIHPNEIEEIEERLALAHNAQDITEALSTLVGLADRGSMEAPLDEIAMVAKKLGKITDSYTQAAEMAERLEAIRIELSDLTALGADAVESLSIDHSEVELLEQRADLLQSLLFKHNLKSTSELITLRDDYETQLQGIDDADDHILRLEKEVSLAFKKAKTLADKLTQKRLSVSETLLPELEHLIKELGISGATFAIELTPAESLSYNGADKVSFLFATNKQTSLRPIREIASGGEISRFMLALKTILAARAVLPTVIFDEIDTGVSGEVAGKLGKVMQTLSRNLQVITITHLPQIAALADHQYVVSKREEDTTFVTTIEECVGEERVNELAGMLSGAHVTEAAIQNARALLLNNKR</sequence>
<dbReference type="eggNOG" id="COG0497">
    <property type="taxonomic scope" value="Bacteria"/>
</dbReference>
<dbReference type="EMBL" id="JQJD01000004">
    <property type="protein sequence ID" value="KGN82963.1"/>
    <property type="molecule type" value="Genomic_DNA"/>
</dbReference>
<dbReference type="SUPFAM" id="SSF52540">
    <property type="entry name" value="P-loop containing nucleoside triphosphate hydrolases"/>
    <property type="match status" value="1"/>
</dbReference>
<feature type="domain" description="RecF/RecN/SMC N-terminal" evidence="11">
    <location>
        <begin position="1"/>
        <end position="511"/>
    </location>
</feature>
<keyword evidence="6" id="KW-0067">ATP-binding</keyword>
<evidence type="ECO:0000256" key="10">
    <source>
        <dbReference type="SAM" id="Coils"/>
    </source>
</evidence>
<comment type="function">
    <text evidence="1 9">May be involved in recombinational repair of damaged DNA.</text>
</comment>
<evidence type="ECO:0000256" key="2">
    <source>
        <dbReference type="ARBA" id="ARBA00009441"/>
    </source>
</evidence>
<dbReference type="PANTHER" id="PTHR11059:SF0">
    <property type="entry name" value="DNA REPAIR PROTEIN RECN"/>
    <property type="match status" value="1"/>
</dbReference>
<evidence type="ECO:0000256" key="9">
    <source>
        <dbReference type="PIRNR" id="PIRNR003128"/>
    </source>
</evidence>
<dbReference type="AlphaFoldDB" id="A0A0A2EVM1"/>
<dbReference type="PIRSF" id="PIRSF003128">
    <property type="entry name" value="RecN"/>
    <property type="match status" value="1"/>
</dbReference>
<comment type="similarity">
    <text evidence="2 9">Belongs to the RecN family.</text>
</comment>
<dbReference type="InterPro" id="IPR027417">
    <property type="entry name" value="P-loop_NTPase"/>
</dbReference>
<dbReference type="InterPro" id="IPR003395">
    <property type="entry name" value="RecF/RecN/SMC_N"/>
</dbReference>
<comment type="caution">
    <text evidence="12">The sequence shown here is derived from an EMBL/GenBank/DDBJ whole genome shotgun (WGS) entry which is preliminary data.</text>
</comment>
<organism evidence="12 13">
    <name type="scientific">Porphyromonas cangingivalis</name>
    <dbReference type="NCBI Taxonomy" id="36874"/>
    <lineage>
        <taxon>Bacteria</taxon>
        <taxon>Pseudomonadati</taxon>
        <taxon>Bacteroidota</taxon>
        <taxon>Bacteroidia</taxon>
        <taxon>Bacteroidales</taxon>
        <taxon>Porphyromonadaceae</taxon>
        <taxon>Porphyromonas</taxon>
    </lineage>
</organism>
<keyword evidence="5 9" id="KW-0227">DNA damage</keyword>
<feature type="coiled-coil region" evidence="10">
    <location>
        <begin position="156"/>
        <end position="186"/>
    </location>
</feature>
<dbReference type="Pfam" id="PF02463">
    <property type="entry name" value="SMC_N"/>
    <property type="match status" value="1"/>
</dbReference>
<evidence type="ECO:0000259" key="11">
    <source>
        <dbReference type="Pfam" id="PF02463"/>
    </source>
</evidence>
<evidence type="ECO:0000256" key="6">
    <source>
        <dbReference type="ARBA" id="ARBA00022840"/>
    </source>
</evidence>
<evidence type="ECO:0000313" key="13">
    <source>
        <dbReference type="Proteomes" id="UP000030125"/>
    </source>
</evidence>
<protein>
    <recommendedName>
        <fullName evidence="3 9">DNA repair protein RecN</fullName>
    </recommendedName>
    <alternativeName>
        <fullName evidence="8 9">Recombination protein N</fullName>
    </alternativeName>
</protein>
<dbReference type="STRING" id="36874.HQ34_01560"/>